<dbReference type="Pfam" id="PF00392">
    <property type="entry name" value="GntR"/>
    <property type="match status" value="1"/>
</dbReference>
<evidence type="ECO:0000313" key="8">
    <source>
        <dbReference type="EMBL" id="HAJ0996992.1"/>
    </source>
</evidence>
<dbReference type="SUPFAM" id="SSF46785">
    <property type="entry name" value="Winged helix' DNA-binding domain"/>
    <property type="match status" value="1"/>
</dbReference>
<dbReference type="SMART" id="SM00895">
    <property type="entry name" value="FCD"/>
    <property type="match status" value="1"/>
</dbReference>
<evidence type="ECO:0000313" key="11">
    <source>
        <dbReference type="EMBL" id="MBZ4695927.1"/>
    </source>
</evidence>
<comment type="caution">
    <text evidence="7">The sequence shown here is derived from an EMBL/GenBank/DDBJ whole genome shotgun (WGS) entry which is preliminary data.</text>
</comment>
<dbReference type="EMBL" id="JACCJF010000053">
    <property type="protein sequence ID" value="MBZ4695927.1"/>
    <property type="molecule type" value="Genomic_DNA"/>
</dbReference>
<dbReference type="PANTHER" id="PTHR43537:SF51">
    <property type="entry name" value="HTH-TYPE TRANSCRIPTIONAL REGULATOR LGOR-RELATED"/>
    <property type="match status" value="1"/>
</dbReference>
<evidence type="ECO:0000313" key="12">
    <source>
        <dbReference type="EMBL" id="OJR55292.1"/>
    </source>
</evidence>
<dbReference type="PROSITE" id="PS50949">
    <property type="entry name" value="HTH_GNTR"/>
    <property type="match status" value="1"/>
</dbReference>
<dbReference type="Gene3D" id="1.10.10.10">
    <property type="entry name" value="Winged helix-like DNA-binding domain superfamily/Winged helix DNA-binding domain"/>
    <property type="match status" value="1"/>
</dbReference>
<reference evidence="11 16" key="10">
    <citation type="submission" date="2020-06" db="EMBL/GenBank/DDBJ databases">
        <title>Genomic analysis of Escherichia coli Ec98 resistant to antibiotic.</title>
        <authorList>
            <person name="Campos L."/>
        </authorList>
    </citation>
    <scope>NUCLEOTIDE SEQUENCE [LARGE SCALE GENOMIC DNA]</scope>
    <source>
        <strain evidence="11 16">UFU_EC98</strain>
    </source>
</reference>
<dbReference type="GO" id="GO:0003700">
    <property type="term" value="F:DNA-binding transcription factor activity"/>
    <property type="evidence" value="ECO:0007669"/>
    <property type="project" value="InterPro"/>
</dbReference>
<reference evidence="14 18" key="7">
    <citation type="submission" date="2018-11" db="EMBL/GenBank/DDBJ databases">
        <title>Enterobacteriaceae from Patient.</title>
        <authorList>
            <person name="Shen C."/>
            <person name="Yang Y."/>
            <person name="Tian G."/>
        </authorList>
    </citation>
    <scope>NUCLEOTIDE SEQUENCE [LARGE SCALE GENOMIC DNA]</scope>
    <source>
        <strain evidence="14 18">GBGD28</strain>
    </source>
</reference>
<dbReference type="Proteomes" id="UP000184277">
    <property type="component" value="Unassembled WGS sequence"/>
</dbReference>
<dbReference type="InterPro" id="IPR008920">
    <property type="entry name" value="TF_FadR/GntR_C"/>
</dbReference>
<name>A0A0A1A5K9_ECOLX</name>
<dbReference type="Proteomes" id="UP000523197">
    <property type="component" value="Unassembled WGS sequence"/>
</dbReference>
<dbReference type="Proteomes" id="UP000538406">
    <property type="component" value="Unassembled WGS sequence"/>
</dbReference>
<dbReference type="SMART" id="SM00345">
    <property type="entry name" value="HTH_GNTR"/>
    <property type="match status" value="1"/>
</dbReference>
<proteinExistence type="predicted"/>
<evidence type="ECO:0000313" key="13">
    <source>
        <dbReference type="EMBL" id="PWH58151.1"/>
    </source>
</evidence>
<evidence type="ECO:0000256" key="2">
    <source>
        <dbReference type="ARBA" id="ARBA00023125"/>
    </source>
</evidence>
<reference evidence="12 15" key="1">
    <citation type="submission" date="2016-10" db="EMBL/GenBank/DDBJ databases">
        <title>Comprehensive resistome analysis reveals the prevalence of NDM and MCR-1 in Chinese poultry production.</title>
        <authorList>
            <person name="Wang Y."/>
            <person name="Zhang R."/>
            <person name="Li J."/>
            <person name="Wu Z."/>
            <person name="Wenjuan Y."/>
            <person name="Schwarz S."/>
            <person name="Tyrrell J."/>
            <person name="Zheng Y."/>
            <person name="Wang S."/>
            <person name="Shen Z."/>
            <person name="Liu Z."/>
            <person name="Lei L."/>
            <person name="Li M."/>
            <person name="Zhang Q."/>
            <person name="Wu C."/>
            <person name="Zhang Q."/>
            <person name="Wu Y."/>
            <person name="Walsh T."/>
            <person name="Shen J."/>
        </authorList>
    </citation>
    <scope>NUCLEOTIDE SEQUENCE [LARGE SCALE GENOMIC DNA]</scope>
    <source>
        <strain evidence="12 15">570</strain>
    </source>
</reference>
<dbReference type="InterPro" id="IPR036390">
    <property type="entry name" value="WH_DNA-bd_sf"/>
</dbReference>
<dbReference type="EMBL" id="QEMT01000052">
    <property type="protein sequence ID" value="PWH58151.1"/>
    <property type="molecule type" value="Genomic_DNA"/>
</dbReference>
<dbReference type="EMBL" id="AATJKW010000021">
    <property type="protein sequence ID" value="EFL9838317.1"/>
    <property type="molecule type" value="Genomic_DNA"/>
</dbReference>
<evidence type="ECO:0000313" key="18">
    <source>
        <dbReference type="Proteomes" id="UP000271008"/>
    </source>
</evidence>
<dbReference type="EMBL" id="MOKI01000021">
    <property type="protein sequence ID" value="OJR55292.1"/>
    <property type="molecule type" value="Genomic_DNA"/>
</dbReference>
<dbReference type="Proteomes" id="UP000245761">
    <property type="component" value="Unassembled WGS sequence"/>
</dbReference>
<sequence>MDKRKELFESIKDYLLDEANRKADGRIETETELATRFNTSRYKVRQALSTLVQMGMLERAPRRGSLLKNVGQSSINDQLLMQFDLSGFDISEFTEARILVECAIIPLATRRIFPAMLSKLENELRLIEENADNPQIADQHDRDFHLLLLQASGNRVLQVFSDVLIAYFEKTRESLPDNDCQYFLDTASKQREILSYIKKGDAQMASELMRVHLLEKKI</sequence>
<evidence type="ECO:0000313" key="10">
    <source>
        <dbReference type="EMBL" id="MBA1887446.1"/>
    </source>
</evidence>
<dbReference type="Gene3D" id="1.20.120.530">
    <property type="entry name" value="GntR ligand-binding domain-like"/>
    <property type="match status" value="1"/>
</dbReference>
<accession>A0A0A1A5K9</accession>
<evidence type="ECO:0000313" key="5">
    <source>
        <dbReference type="EMBL" id="EFC3527692.1"/>
    </source>
</evidence>
<reference evidence="13 17" key="3">
    <citation type="submission" date="2018-04" db="EMBL/GenBank/DDBJ databases">
        <title>Draft Genomic Sequencing Of Potential Extraintestinal Pathogenic Escherichia coli B8S56 Isolated from Retail Chicken Skin.</title>
        <authorList>
            <person name="Xu A."/>
            <person name="Tilman S."/>
            <person name="Wisser-Parker K."/>
            <person name="Scullen O.J."/>
            <person name="Sommers C."/>
        </authorList>
    </citation>
    <scope>NUCLEOTIDE SEQUENCE [LARGE SCALE GENOMIC DNA]</scope>
    <source>
        <strain evidence="13 17">B8S56</strain>
    </source>
</reference>
<evidence type="ECO:0000256" key="1">
    <source>
        <dbReference type="ARBA" id="ARBA00023015"/>
    </source>
</evidence>
<dbReference type="Proteomes" id="UP000300926">
    <property type="component" value="Unassembled WGS sequence"/>
</dbReference>
<dbReference type="SUPFAM" id="SSF48008">
    <property type="entry name" value="GntR ligand-binding domain-like"/>
    <property type="match status" value="1"/>
</dbReference>
<keyword evidence="1" id="KW-0805">Transcription regulation</keyword>
<reference evidence="9" key="8">
    <citation type="submission" date="2019-11" db="EMBL/GenBank/DDBJ databases">
        <authorList>
            <consortium name="NCBI Pathogen Detection Project"/>
        </authorList>
    </citation>
    <scope>NUCLEOTIDE SEQUENCE</scope>
    <source>
        <strain evidence="8">EC00605</strain>
        <strain evidence="9">Ecoli[ST-219]</strain>
    </source>
</reference>
<feature type="domain" description="HTH gntR-type" evidence="4">
    <location>
        <begin position="1"/>
        <end position="70"/>
    </location>
</feature>
<evidence type="ECO:0000259" key="4">
    <source>
        <dbReference type="PROSITE" id="PS50949"/>
    </source>
</evidence>
<dbReference type="Proteomes" id="UP000225264">
    <property type="component" value="Unassembled WGS sequence"/>
</dbReference>
<dbReference type="RefSeq" id="WP_000361270.1">
    <property type="nucleotide sequence ID" value="NZ_AP021933.1"/>
</dbReference>
<dbReference type="GO" id="GO:0003677">
    <property type="term" value="F:DNA binding"/>
    <property type="evidence" value="ECO:0007669"/>
    <property type="project" value="UniProtKB-KW"/>
</dbReference>
<evidence type="ECO:0000313" key="19">
    <source>
        <dbReference type="Proteomes" id="UP000300926"/>
    </source>
</evidence>
<evidence type="ECO:0000313" key="20">
    <source>
        <dbReference type="Proteomes" id="UP000523197"/>
    </source>
</evidence>
<dbReference type="Proteomes" id="UP000271008">
    <property type="component" value="Unassembled WGS sequence"/>
</dbReference>
<evidence type="ECO:0000313" key="16">
    <source>
        <dbReference type="Proteomes" id="UP000225264"/>
    </source>
</evidence>
<evidence type="ECO:0000256" key="3">
    <source>
        <dbReference type="ARBA" id="ARBA00023163"/>
    </source>
</evidence>
<dbReference type="EMBL" id="DABGZR010000015">
    <property type="protein sequence ID" value="HAJ0996992.1"/>
    <property type="molecule type" value="Genomic_DNA"/>
</dbReference>
<dbReference type="PRINTS" id="PR00035">
    <property type="entry name" value="HTHGNTR"/>
</dbReference>
<reference evidence="8" key="2">
    <citation type="journal article" date="2018" name="Genome Biol.">
        <title>SKESA: strategic k-mer extension for scrupulous assemblies.</title>
        <authorList>
            <person name="Souvorov A."/>
            <person name="Agarwala R."/>
            <person name="Lipman D.J."/>
        </authorList>
    </citation>
    <scope>NUCLEOTIDE SEQUENCE [LARGE SCALE GENOMIC DNA]</scope>
    <source>
        <strain evidence="8">EC00605</strain>
        <strain>ecoli[ST-219]</strain>
        <strain evidence="9">Ecoli[ST-219]</strain>
    </source>
</reference>
<evidence type="ECO:0000313" key="6">
    <source>
        <dbReference type="EMBL" id="EFL9838317.1"/>
    </source>
</evidence>
<reference evidence="6 22" key="6">
    <citation type="submission" date="2018-08" db="EMBL/GenBank/DDBJ databases">
        <authorList>
            <consortium name="GenomeTrakr network: Whole genome sequencing for foodborne pathogen traceback"/>
        </authorList>
    </citation>
    <scope>NUCLEOTIDE SEQUENCE [LARGE SCALE GENOMIC DNA]</scope>
    <source>
        <strain evidence="6 22">AZ-TG73583</strain>
    </source>
</reference>
<dbReference type="PANTHER" id="PTHR43537">
    <property type="entry name" value="TRANSCRIPTIONAL REGULATOR, GNTR FAMILY"/>
    <property type="match status" value="1"/>
</dbReference>
<evidence type="ECO:0000313" key="15">
    <source>
        <dbReference type="Proteomes" id="UP000184277"/>
    </source>
</evidence>
<dbReference type="AlphaFoldDB" id="A0A0A1A5K9"/>
<dbReference type="Proteomes" id="UP000543257">
    <property type="component" value="Unassembled WGS sequence"/>
</dbReference>
<dbReference type="InterPro" id="IPR011711">
    <property type="entry name" value="GntR_C"/>
</dbReference>
<evidence type="ECO:0000313" key="21">
    <source>
        <dbReference type="Proteomes" id="UP000538406"/>
    </source>
</evidence>
<evidence type="ECO:0000313" key="17">
    <source>
        <dbReference type="Proteomes" id="UP000245761"/>
    </source>
</evidence>
<dbReference type="InterPro" id="IPR000524">
    <property type="entry name" value="Tscrpt_reg_HTH_GntR"/>
</dbReference>
<gene>
    <name evidence="7" type="primary">lldR_2</name>
    <name evidence="12" type="ORF">BK383_08550</name>
    <name evidence="11" type="ORF">CQ842_23315</name>
    <name evidence="5" type="ORF">CTR35_004980</name>
    <name evidence="13" type="ORF">DD762_22105</name>
    <name evidence="14" type="ORF">EIA08_14775</name>
    <name evidence="6" type="ORF">EN85_003350</name>
    <name evidence="7" type="ORF">ExPECSC038_01957</name>
    <name evidence="8" type="ORF">HL601_15485</name>
    <name evidence="10" type="ORF">HLX92_14845</name>
    <name evidence="9" type="ORF">HLZ50_15665</name>
</gene>
<keyword evidence="3" id="KW-0804">Transcription</keyword>
<reference evidence="5 21" key="5">
    <citation type="submission" date="2018-08" db="EMBL/GenBank/DDBJ databases">
        <authorList>
            <consortium name="NARMS: The National Antimicrobial Resistance Monitoring System"/>
        </authorList>
    </citation>
    <scope>NUCLEOTIDE SEQUENCE [LARGE SCALE GENOMIC DNA]</scope>
    <source>
        <strain evidence="5 21">FSIS11705178</strain>
    </source>
</reference>
<evidence type="ECO:0000313" key="9">
    <source>
        <dbReference type="EMBL" id="HAJ5151451.1"/>
    </source>
</evidence>
<dbReference type="EMBL" id="RQTU01000013">
    <property type="protein sequence ID" value="RRD74712.1"/>
    <property type="molecule type" value="Genomic_DNA"/>
</dbReference>
<evidence type="ECO:0000313" key="14">
    <source>
        <dbReference type="EMBL" id="RRD74712.1"/>
    </source>
</evidence>
<keyword evidence="2" id="KW-0238">DNA-binding</keyword>
<dbReference type="Proteomes" id="UP000840371">
    <property type="component" value="Unassembled WGS sequence"/>
</dbReference>
<dbReference type="InterPro" id="IPR036388">
    <property type="entry name" value="WH-like_DNA-bd_sf"/>
</dbReference>
<evidence type="ECO:0000313" key="22">
    <source>
        <dbReference type="Proteomes" id="UP000543257"/>
    </source>
</evidence>
<reference evidence="7 19" key="4">
    <citation type="submission" date="2018-04" db="EMBL/GenBank/DDBJ databases">
        <title>Large scale genomics of bovine and human commensal E. coli to reveal the emerging process of EHEC.</title>
        <authorList>
            <person name="Arimizu Y."/>
            <person name="Ogura Y."/>
        </authorList>
    </citation>
    <scope>NUCLEOTIDE SEQUENCE [LARGE SCALE GENOMIC DNA]</scope>
    <source>
        <strain evidence="7 19">ECSC038</strain>
    </source>
</reference>
<evidence type="ECO:0000313" key="7">
    <source>
        <dbReference type="EMBL" id="GCO25043.1"/>
    </source>
</evidence>
<reference evidence="10 20" key="9">
    <citation type="submission" date="2020-05" db="EMBL/GenBank/DDBJ databases">
        <title>Epidemiological investigations into extended-spectrum beta-lactam resistant Escherichia coli ST457 carried by Australian Silver gulls identified clonal lineages that cause ExPEC disease.</title>
        <authorList>
            <person name="Nesporova K."/>
            <person name="Wyrsch E.R."/>
            <person name="Valcek A."/>
            <person name="Bitar I."/>
            <person name="Chaw K."/>
            <person name="Harris P."/>
            <person name="Hrabak J."/>
            <person name="Djordjevic S.P."/>
            <person name="Dolejska M."/>
        </authorList>
    </citation>
    <scope>NUCLEOTIDE SEQUENCE [LARGE SCALE GENOMIC DNA]</scope>
    <source>
        <strain evidence="10 20">CE1966</strain>
    </source>
</reference>
<dbReference type="EMBL" id="AASHPR010000107">
    <property type="protein sequence ID" value="EFC3527692.1"/>
    <property type="molecule type" value="Genomic_DNA"/>
</dbReference>
<dbReference type="EMBL" id="BFIH01000036">
    <property type="protein sequence ID" value="GCO25043.1"/>
    <property type="molecule type" value="Genomic_DNA"/>
</dbReference>
<dbReference type="EMBL" id="JABFNF010000011">
    <property type="protein sequence ID" value="MBA1887446.1"/>
    <property type="molecule type" value="Genomic_DNA"/>
</dbReference>
<dbReference type="Pfam" id="PF07729">
    <property type="entry name" value="FCD"/>
    <property type="match status" value="1"/>
</dbReference>
<protein>
    <submittedName>
        <fullName evidence="7">Dual role activator/repressor for lldPRD operon</fullName>
    </submittedName>
    <submittedName>
        <fullName evidence="9">FCD domain-containing protein</fullName>
    </submittedName>
    <submittedName>
        <fullName evidence="5">FadR family transcriptional regulator</fullName>
    </submittedName>
    <submittedName>
        <fullName evidence="12">GntR family transcriptional regulator</fullName>
    </submittedName>
</protein>
<organism evidence="7 19">
    <name type="scientific">Escherichia coli</name>
    <dbReference type="NCBI Taxonomy" id="562"/>
    <lineage>
        <taxon>Bacteria</taxon>
        <taxon>Pseudomonadati</taxon>
        <taxon>Pseudomonadota</taxon>
        <taxon>Gammaproteobacteria</taxon>
        <taxon>Enterobacterales</taxon>
        <taxon>Enterobacteriaceae</taxon>
        <taxon>Escherichia</taxon>
    </lineage>
</organism>
<dbReference type="EMBL" id="DABGKZ010000022">
    <property type="protein sequence ID" value="HAJ5151451.1"/>
    <property type="molecule type" value="Genomic_DNA"/>
</dbReference>